<comment type="similarity">
    <text evidence="2">Belongs to the TMEM14 family.</text>
</comment>
<dbReference type="InterPro" id="IPR044890">
    <property type="entry name" value="TMEM14_sf"/>
</dbReference>
<reference evidence="8" key="3">
    <citation type="submission" date="2025-09" db="UniProtKB">
        <authorList>
            <consortium name="Ensembl"/>
        </authorList>
    </citation>
    <scope>IDENTIFICATION</scope>
</reference>
<protein>
    <submittedName>
        <fullName evidence="8">Transmembrane protein 14A</fullName>
    </submittedName>
</protein>
<feature type="compositionally biased region" description="Low complexity" evidence="6">
    <location>
        <begin position="182"/>
        <end position="198"/>
    </location>
</feature>
<dbReference type="Proteomes" id="UP000694553">
    <property type="component" value="Unassembled WGS sequence"/>
</dbReference>
<proteinExistence type="inferred from homology"/>
<accession>A0A8C3EUS9</accession>
<comment type="subcellular location">
    <subcellularLocation>
        <location evidence="1">Membrane</location>
    </subcellularLocation>
</comment>
<dbReference type="InterPro" id="IPR005349">
    <property type="entry name" value="TMEM14"/>
</dbReference>
<evidence type="ECO:0000256" key="7">
    <source>
        <dbReference type="SAM" id="Phobius"/>
    </source>
</evidence>
<dbReference type="Ensembl" id="ENSCMUT00000028314.2">
    <property type="protein sequence ID" value="ENSCMUP00000026328.2"/>
    <property type="gene ID" value="ENSCMUG00000015997.2"/>
</dbReference>
<dbReference type="GO" id="GO:0070453">
    <property type="term" value="P:regulation of heme biosynthetic process"/>
    <property type="evidence" value="ECO:0007669"/>
    <property type="project" value="TreeGrafter"/>
</dbReference>
<dbReference type="AlphaFoldDB" id="A0A8C3EUS9"/>
<feature type="transmembrane region" description="Helical" evidence="7">
    <location>
        <begin position="295"/>
        <end position="314"/>
    </location>
</feature>
<evidence type="ECO:0000313" key="9">
    <source>
        <dbReference type="Proteomes" id="UP000694553"/>
    </source>
</evidence>
<gene>
    <name evidence="8" type="primary">TMEM14A</name>
</gene>
<keyword evidence="3 7" id="KW-0812">Transmembrane</keyword>
<keyword evidence="5 7" id="KW-0472">Membrane</keyword>
<sequence>RRQAPSFRRRGAEPGTPQLGRARRPTEPGGRRGRGRGRSEGGAAGRGTAGRRGRAAGGWAAWASGRLGGVRGRPPQAPAVCRGLRPALGSESQAAGPGSGPGREGQAHQRPGDPWPLPLQTSLSGVPWPLNPAFVLRGYDLGRRGLAPHGRGSAQELFQSRDQGSFCPRREHKPTNGNEAEQGQGSPVSVPSGPLSQGYMAGEGPQQRTHALRVGTMAVDWIGFAYASLLMFGGVVAYTRKGSKISLAAGLTFGSVAGYGAYCVTCDPRNVKISLFSSFLLTIIMGMRFKRSKKLMPAGLIACLSLLMILRLVFMLL</sequence>
<dbReference type="Pfam" id="PF03647">
    <property type="entry name" value="Tmemb_14"/>
    <property type="match status" value="1"/>
</dbReference>
<evidence type="ECO:0000256" key="6">
    <source>
        <dbReference type="SAM" id="MobiDB-lite"/>
    </source>
</evidence>
<keyword evidence="9" id="KW-1185">Reference proteome</keyword>
<dbReference type="GO" id="GO:0031966">
    <property type="term" value="C:mitochondrial membrane"/>
    <property type="evidence" value="ECO:0007669"/>
    <property type="project" value="TreeGrafter"/>
</dbReference>
<feature type="region of interest" description="Disordered" evidence="6">
    <location>
        <begin position="1"/>
        <end position="117"/>
    </location>
</feature>
<dbReference type="Gene3D" id="1.10.10.1740">
    <property type="entry name" value="Transmembrane protein 14-like"/>
    <property type="match status" value="1"/>
</dbReference>
<evidence type="ECO:0000313" key="8">
    <source>
        <dbReference type="Ensembl" id="ENSCMUP00000026328.2"/>
    </source>
</evidence>
<feature type="region of interest" description="Disordered" evidence="6">
    <location>
        <begin position="147"/>
        <end position="204"/>
    </location>
</feature>
<evidence type="ECO:0000256" key="4">
    <source>
        <dbReference type="ARBA" id="ARBA00022989"/>
    </source>
</evidence>
<reference evidence="9" key="1">
    <citation type="submission" date="2019-10" db="EMBL/GenBank/DDBJ databases">
        <title>Corvus moneduloides (New Caledonian crow) genome, bCorMon1, primary haplotype.</title>
        <authorList>
            <person name="Rutz C."/>
            <person name="Fungtammasan C."/>
            <person name="Mountcastle J."/>
            <person name="Formenti G."/>
            <person name="Chow W."/>
            <person name="Howe K."/>
            <person name="Steele M.P."/>
            <person name="Fernandes J."/>
            <person name="Gilbert M.T.P."/>
            <person name="Fedrigo O."/>
            <person name="Jarvis E.D."/>
            <person name="Gemmell N."/>
        </authorList>
    </citation>
    <scope>NUCLEOTIDE SEQUENCE [LARGE SCALE GENOMIC DNA]</scope>
</reference>
<evidence type="ECO:0000256" key="5">
    <source>
        <dbReference type="ARBA" id="ARBA00023136"/>
    </source>
</evidence>
<organism evidence="8 9">
    <name type="scientific">Corvus moneduloides</name>
    <name type="common">New Caledonian crow</name>
    <dbReference type="NCBI Taxonomy" id="1196302"/>
    <lineage>
        <taxon>Eukaryota</taxon>
        <taxon>Metazoa</taxon>
        <taxon>Chordata</taxon>
        <taxon>Craniata</taxon>
        <taxon>Vertebrata</taxon>
        <taxon>Euteleostomi</taxon>
        <taxon>Archelosauria</taxon>
        <taxon>Archosauria</taxon>
        <taxon>Dinosauria</taxon>
        <taxon>Saurischia</taxon>
        <taxon>Theropoda</taxon>
        <taxon>Coelurosauria</taxon>
        <taxon>Aves</taxon>
        <taxon>Neognathae</taxon>
        <taxon>Neoaves</taxon>
        <taxon>Telluraves</taxon>
        <taxon>Australaves</taxon>
        <taxon>Passeriformes</taxon>
        <taxon>Corvoidea</taxon>
        <taxon>Corvidae</taxon>
        <taxon>Corvus</taxon>
    </lineage>
</organism>
<accession>A0A8U7MI86</accession>
<name>A0A8C3EUS9_CORMO</name>
<dbReference type="PANTHER" id="PTHR12668">
    <property type="entry name" value="TRANSMEMBRANE PROTEIN 14, 15"/>
    <property type="match status" value="1"/>
</dbReference>
<evidence type="ECO:0000256" key="3">
    <source>
        <dbReference type="ARBA" id="ARBA00022692"/>
    </source>
</evidence>
<keyword evidence="4 7" id="KW-1133">Transmembrane helix</keyword>
<reference evidence="8" key="2">
    <citation type="submission" date="2025-08" db="UniProtKB">
        <authorList>
            <consortium name="Ensembl"/>
        </authorList>
    </citation>
    <scope>IDENTIFICATION</scope>
</reference>
<feature type="transmembrane region" description="Helical" evidence="7">
    <location>
        <begin position="245"/>
        <end position="264"/>
    </location>
</feature>
<feature type="transmembrane region" description="Helical" evidence="7">
    <location>
        <begin position="218"/>
        <end position="239"/>
    </location>
</feature>
<dbReference type="PANTHER" id="PTHR12668:SF11">
    <property type="entry name" value="TRANSMEMBRANE PROTEIN 14A"/>
    <property type="match status" value="1"/>
</dbReference>
<evidence type="ECO:0000256" key="1">
    <source>
        <dbReference type="ARBA" id="ARBA00004370"/>
    </source>
</evidence>
<evidence type="ECO:0000256" key="2">
    <source>
        <dbReference type="ARBA" id="ARBA00007590"/>
    </source>
</evidence>